<gene>
    <name evidence="2" type="ORF">FPZ54_06880</name>
</gene>
<reference evidence="2 3" key="1">
    <citation type="submission" date="2019-07" db="EMBL/GenBank/DDBJ databases">
        <title>Sphingomonas alkalisoli sp. nov., isolated from rhizosphere soil of Suaedae salsa.</title>
        <authorList>
            <person name="Zhang H."/>
            <person name="Xu L."/>
            <person name="Zhang J.-X."/>
            <person name="Sun J.-Q."/>
        </authorList>
    </citation>
    <scope>NUCLEOTIDE SEQUENCE [LARGE SCALE GENOMIC DNA]</scope>
    <source>
        <strain evidence="2 3">XS-10</strain>
    </source>
</reference>
<protein>
    <submittedName>
        <fullName evidence="2">Helix-turn-helix transcriptional regulator</fullName>
    </submittedName>
</protein>
<dbReference type="SMART" id="SM00530">
    <property type="entry name" value="HTH_XRE"/>
    <property type="match status" value="1"/>
</dbReference>
<dbReference type="InterPro" id="IPR001387">
    <property type="entry name" value="Cro/C1-type_HTH"/>
</dbReference>
<dbReference type="CDD" id="cd00093">
    <property type="entry name" value="HTH_XRE"/>
    <property type="match status" value="1"/>
</dbReference>
<keyword evidence="3" id="KW-1185">Reference proteome</keyword>
<feature type="domain" description="HTH cro/C1-type" evidence="1">
    <location>
        <begin position="58"/>
        <end position="87"/>
    </location>
</feature>
<organism evidence="2 3">
    <name type="scientific">Sphingomonas suaedae</name>
    <dbReference type="NCBI Taxonomy" id="2599297"/>
    <lineage>
        <taxon>Bacteria</taxon>
        <taxon>Pseudomonadati</taxon>
        <taxon>Pseudomonadota</taxon>
        <taxon>Alphaproteobacteria</taxon>
        <taxon>Sphingomonadales</taxon>
        <taxon>Sphingomonadaceae</taxon>
        <taxon>Sphingomonas</taxon>
    </lineage>
</organism>
<evidence type="ECO:0000259" key="1">
    <source>
        <dbReference type="PROSITE" id="PS50943"/>
    </source>
</evidence>
<accession>A0A518REB1</accession>
<name>A0A518REB1_9SPHN</name>
<evidence type="ECO:0000313" key="3">
    <source>
        <dbReference type="Proteomes" id="UP000318055"/>
    </source>
</evidence>
<dbReference type="Proteomes" id="UP000318055">
    <property type="component" value="Chromosome"/>
</dbReference>
<dbReference type="KEGG" id="ssua:FPZ54_06880"/>
<dbReference type="Gene3D" id="1.10.260.40">
    <property type="entry name" value="lambda repressor-like DNA-binding domains"/>
    <property type="match status" value="1"/>
</dbReference>
<dbReference type="AlphaFoldDB" id="A0A518REB1"/>
<dbReference type="InterPro" id="IPR010982">
    <property type="entry name" value="Lambda_DNA-bd_dom_sf"/>
</dbReference>
<dbReference type="SUPFAM" id="SSF47413">
    <property type="entry name" value="lambda repressor-like DNA-binding domains"/>
    <property type="match status" value="1"/>
</dbReference>
<dbReference type="EMBL" id="CP042239">
    <property type="protein sequence ID" value="QDX25771.1"/>
    <property type="molecule type" value="Genomic_DNA"/>
</dbReference>
<evidence type="ECO:0000313" key="2">
    <source>
        <dbReference type="EMBL" id="QDX25771.1"/>
    </source>
</evidence>
<dbReference type="OrthoDB" id="7555776at2"/>
<dbReference type="PROSITE" id="PS50943">
    <property type="entry name" value="HTH_CROC1"/>
    <property type="match status" value="1"/>
</dbReference>
<proteinExistence type="predicted"/>
<sequence>MDAPVKLHTGTAPDGAVPVDPWRNFVFPNRIRELRRKAGLHRLIALSHRLPDLTYIRLSKIERGEVFARARELADIAAALDVVPDALLIDVDAPAFSIEDWAAPFVGVPLPDRARDRFAVLLAAAVRNLRASDRALTIQAITDQHGIAPVNLSRLENAQRSFEDWNAPTRAAICALLGTANEAALRARIDQLHRNGDLDPWFNAISDPEERLRRTREKIAALRSELADPGPAHGAGVATLPVAAPNIGTIAVLGIAGPDGLILDQDTGERIAPPPGCGRRVVALRLCRATLGAALPGQSILFVDLDRYPVAGGLAVLREPDGYRALSIAIGNDGLLVGHSQHPPRSFALSDVPEDHIHAVIAARFM</sequence>
<dbReference type="GO" id="GO:0003677">
    <property type="term" value="F:DNA binding"/>
    <property type="evidence" value="ECO:0007669"/>
    <property type="project" value="InterPro"/>
</dbReference>